<dbReference type="EMBL" id="FWDO01000007">
    <property type="protein sequence ID" value="SLM19746.1"/>
    <property type="molecule type" value="Genomic_DNA"/>
</dbReference>
<reference evidence="1" key="1">
    <citation type="submission" date="2017-02" db="EMBL/GenBank/DDBJ databases">
        <authorList>
            <person name="Regsiter A."/>
            <person name="William W."/>
        </authorList>
    </citation>
    <scope>NUCLEOTIDE SEQUENCE</scope>
    <source>
        <strain evidence="1">BdmA 4</strain>
    </source>
</reference>
<accession>A0A3P3XTY6</accession>
<name>A0A3P3XTY6_9SPIR</name>
<evidence type="ECO:0000313" key="1">
    <source>
        <dbReference type="EMBL" id="SLM19746.1"/>
    </source>
</evidence>
<sequence>MNLSIELTRSLKSASAFHLREQQAINGTL</sequence>
<organism evidence="1">
    <name type="scientific">uncultured spirochete</name>
    <dbReference type="NCBI Taxonomy" id="156406"/>
    <lineage>
        <taxon>Bacteria</taxon>
        <taxon>Pseudomonadati</taxon>
        <taxon>Spirochaetota</taxon>
        <taxon>Spirochaetia</taxon>
        <taxon>Spirochaetales</taxon>
        <taxon>environmental samples</taxon>
    </lineage>
</organism>
<protein>
    <submittedName>
        <fullName evidence="1">Uncharacterized protein</fullName>
    </submittedName>
</protein>
<dbReference type="AlphaFoldDB" id="A0A3P3XTY6"/>
<gene>
    <name evidence="1" type="ORF">SPIRO4BDMA_70168</name>
</gene>
<proteinExistence type="predicted"/>